<gene>
    <name evidence="2" type="ORF">HF086_003104</name>
</gene>
<feature type="region of interest" description="Disordered" evidence="1">
    <location>
        <begin position="55"/>
        <end position="81"/>
    </location>
</feature>
<feature type="compositionally biased region" description="Pro residues" evidence="1">
    <location>
        <begin position="67"/>
        <end position="77"/>
    </location>
</feature>
<dbReference type="AlphaFoldDB" id="A0A922M4E5"/>
<feature type="compositionally biased region" description="Basic and acidic residues" evidence="1">
    <location>
        <begin position="115"/>
        <end position="125"/>
    </location>
</feature>
<comment type="caution">
    <text evidence="2">The sequence shown here is derived from an EMBL/GenBank/DDBJ whole genome shotgun (WGS) entry which is preliminary data.</text>
</comment>
<evidence type="ECO:0000313" key="2">
    <source>
        <dbReference type="EMBL" id="KAH9629634.1"/>
    </source>
</evidence>
<feature type="region of interest" description="Disordered" evidence="1">
    <location>
        <begin position="109"/>
        <end position="146"/>
    </location>
</feature>
<evidence type="ECO:0000256" key="1">
    <source>
        <dbReference type="SAM" id="MobiDB-lite"/>
    </source>
</evidence>
<dbReference type="Proteomes" id="UP000814243">
    <property type="component" value="Unassembled WGS sequence"/>
</dbReference>
<organism evidence="2 3">
    <name type="scientific">Spodoptera exigua</name>
    <name type="common">Beet armyworm</name>
    <name type="synonym">Noctua fulgens</name>
    <dbReference type="NCBI Taxonomy" id="7107"/>
    <lineage>
        <taxon>Eukaryota</taxon>
        <taxon>Metazoa</taxon>
        <taxon>Ecdysozoa</taxon>
        <taxon>Arthropoda</taxon>
        <taxon>Hexapoda</taxon>
        <taxon>Insecta</taxon>
        <taxon>Pterygota</taxon>
        <taxon>Neoptera</taxon>
        <taxon>Endopterygota</taxon>
        <taxon>Lepidoptera</taxon>
        <taxon>Glossata</taxon>
        <taxon>Ditrysia</taxon>
        <taxon>Noctuoidea</taxon>
        <taxon>Noctuidae</taxon>
        <taxon>Amphipyrinae</taxon>
        <taxon>Spodoptera</taxon>
    </lineage>
</organism>
<feature type="compositionally biased region" description="Pro residues" evidence="1">
    <location>
        <begin position="132"/>
        <end position="142"/>
    </location>
</feature>
<proteinExistence type="predicted"/>
<protein>
    <submittedName>
        <fullName evidence="2">Uncharacterized protein</fullName>
    </submittedName>
</protein>
<evidence type="ECO:0000313" key="3">
    <source>
        <dbReference type="Proteomes" id="UP000814243"/>
    </source>
</evidence>
<reference evidence="2" key="1">
    <citation type="journal article" date="2021" name="G3 (Bethesda)">
        <title>Genome and transcriptome analysis of the beet armyworm Spodoptera exigua reveals targets for pest control. .</title>
        <authorList>
            <person name="Simon S."/>
            <person name="Breeschoten T."/>
            <person name="Jansen H.J."/>
            <person name="Dirks R.P."/>
            <person name="Schranz M.E."/>
            <person name="Ros V.I.D."/>
        </authorList>
    </citation>
    <scope>NUCLEOTIDE SEQUENCE</scope>
    <source>
        <strain evidence="2">TB_SE_WUR_2020</strain>
    </source>
</reference>
<accession>A0A922M4E5</accession>
<sequence>MMDTELHQVYALKLRLLRVRASNQKVTTVASCIERIEPDYVLSGDEEEVSKKLDVGKNDELTEQLPPTSPLPQPGLPEPGSDHLLENQIPILFFANCIERLGLDYVLSGDEEEDSNKPDVAKNDELTEQLPPTSPLPQPGLPEPGSVHWLENQIPILFSQEDLMKIYSA</sequence>
<dbReference type="EMBL" id="JACEFF010000857">
    <property type="protein sequence ID" value="KAH9629634.1"/>
    <property type="molecule type" value="Genomic_DNA"/>
</dbReference>
<name>A0A922M4E5_SPOEX</name>